<dbReference type="AlphaFoldDB" id="A0A392VDQ6"/>
<feature type="coiled-coil region" evidence="1">
    <location>
        <begin position="2"/>
        <end position="29"/>
    </location>
</feature>
<dbReference type="Proteomes" id="UP000265520">
    <property type="component" value="Unassembled WGS sequence"/>
</dbReference>
<accession>A0A392VDQ6</accession>
<protein>
    <submittedName>
        <fullName evidence="3">Uncharacterized protein</fullName>
    </submittedName>
</protein>
<feature type="non-terminal residue" evidence="3">
    <location>
        <position position="56"/>
    </location>
</feature>
<evidence type="ECO:0000256" key="1">
    <source>
        <dbReference type="SAM" id="Coils"/>
    </source>
</evidence>
<name>A0A392VDQ6_9FABA</name>
<evidence type="ECO:0000313" key="4">
    <source>
        <dbReference type="Proteomes" id="UP000265520"/>
    </source>
</evidence>
<organism evidence="3 4">
    <name type="scientific">Trifolium medium</name>
    <dbReference type="NCBI Taxonomy" id="97028"/>
    <lineage>
        <taxon>Eukaryota</taxon>
        <taxon>Viridiplantae</taxon>
        <taxon>Streptophyta</taxon>
        <taxon>Embryophyta</taxon>
        <taxon>Tracheophyta</taxon>
        <taxon>Spermatophyta</taxon>
        <taxon>Magnoliopsida</taxon>
        <taxon>eudicotyledons</taxon>
        <taxon>Gunneridae</taxon>
        <taxon>Pentapetalae</taxon>
        <taxon>rosids</taxon>
        <taxon>fabids</taxon>
        <taxon>Fabales</taxon>
        <taxon>Fabaceae</taxon>
        <taxon>Papilionoideae</taxon>
        <taxon>50 kb inversion clade</taxon>
        <taxon>NPAAA clade</taxon>
        <taxon>Hologalegina</taxon>
        <taxon>IRL clade</taxon>
        <taxon>Trifolieae</taxon>
        <taxon>Trifolium</taxon>
    </lineage>
</organism>
<comment type="caution">
    <text evidence="3">The sequence shown here is derived from an EMBL/GenBank/DDBJ whole genome shotgun (WGS) entry which is preliminary data.</text>
</comment>
<keyword evidence="4" id="KW-1185">Reference proteome</keyword>
<evidence type="ECO:0000313" key="3">
    <source>
        <dbReference type="EMBL" id="MCI86524.1"/>
    </source>
</evidence>
<proteinExistence type="predicted"/>
<evidence type="ECO:0000256" key="2">
    <source>
        <dbReference type="SAM" id="MobiDB-lite"/>
    </source>
</evidence>
<sequence>MQQEIQRAMEDQTRAMDQQRREMSAYFREMLASSRNAPIDEIDPREDSTNSNNEDT</sequence>
<reference evidence="3 4" key="1">
    <citation type="journal article" date="2018" name="Front. Plant Sci.">
        <title>Red Clover (Trifolium pratense) and Zigzag Clover (T. medium) - A Picture of Genomic Similarities and Differences.</title>
        <authorList>
            <person name="Dluhosova J."/>
            <person name="Istvanek J."/>
            <person name="Nedelnik J."/>
            <person name="Repkova J."/>
        </authorList>
    </citation>
    <scope>NUCLEOTIDE SEQUENCE [LARGE SCALE GENOMIC DNA]</scope>
    <source>
        <strain evidence="4">cv. 10/8</strain>
        <tissue evidence="3">Leaf</tissue>
    </source>
</reference>
<feature type="region of interest" description="Disordered" evidence="2">
    <location>
        <begin position="31"/>
        <end position="56"/>
    </location>
</feature>
<keyword evidence="1" id="KW-0175">Coiled coil</keyword>
<dbReference type="EMBL" id="LXQA011142983">
    <property type="protein sequence ID" value="MCI86524.1"/>
    <property type="molecule type" value="Genomic_DNA"/>
</dbReference>